<dbReference type="KEGG" id="ddb:E7747_03065"/>
<keyword evidence="2" id="KW-1185">Reference proteome</keyword>
<evidence type="ECO:0008006" key="3">
    <source>
        <dbReference type="Google" id="ProtNLM"/>
    </source>
</evidence>
<dbReference type="EMBL" id="CP039396">
    <property type="protein sequence ID" value="QCD41377.1"/>
    <property type="molecule type" value="Genomic_DNA"/>
</dbReference>
<dbReference type="AlphaFoldDB" id="A0A4P7W0U6"/>
<evidence type="ECO:0000313" key="1">
    <source>
        <dbReference type="EMBL" id="QCD41377.1"/>
    </source>
</evidence>
<name>A0A4P7W0U6_9BACT</name>
<dbReference type="RefSeq" id="WP_136414035.1">
    <property type="nucleotide sequence ID" value="NZ_CP039396.1"/>
</dbReference>
<sequence length="511" mass="57126">MTQLILCEKYRIAIAVAKALKATLNPAYGVYTNGDITVVYVHRGFIKPVGLDKASNGCLPFVPEKFKIAVTDKKRDRVLKPLFRNAKEVVFASDEGADAQARFFNICRHFRVGHPTSRMWLPSITRASIRRSFSKREKGRHLHNLAQSGLVAGAMDMMFEYNFAGVLKRWYYEGEPLTRKEVVAMQYLGDMDEQAAQYDAQPKAYRIFLDYGGLHLVSDQSWQSERVCAAIVDTIPVGEPVKARMTVTEEDASVVRLHTMLTLQMDAFDNFGFMPSLTVRTAEKLYEQGFISSPYITAPDAGNRITVLRRLSKRATKTERSLYRLIAGRMDAAAMPPEKKQYASVTAEIAGLTFTCRWEVRKPKPEYTGTSEQTITIVEKMMAPVKEVSPISYGFVPTLANLTGYATLTADTTHPDMPYCHTVHEYGTALEGLVRKGFITIKDGTIACTPEGDRLLLDLAPYNLAHSILVGQYGADEIPYGTITGRKAVKGFGEWLTDTVTDILCYTPKNE</sequence>
<protein>
    <recommendedName>
        <fullName evidence="3">DNA topoisomerase type IA DNA-binding domain-containing protein</fullName>
    </recommendedName>
</protein>
<dbReference type="Proteomes" id="UP000297149">
    <property type="component" value="Chromosome"/>
</dbReference>
<accession>A0A4P7W0U6</accession>
<evidence type="ECO:0000313" key="2">
    <source>
        <dbReference type="Proteomes" id="UP000297149"/>
    </source>
</evidence>
<organism evidence="1 2">
    <name type="scientific">Duncaniella dubosii</name>
    <dbReference type="NCBI Taxonomy" id="2518971"/>
    <lineage>
        <taxon>Bacteria</taxon>
        <taxon>Pseudomonadati</taxon>
        <taxon>Bacteroidota</taxon>
        <taxon>Bacteroidia</taxon>
        <taxon>Bacteroidales</taxon>
        <taxon>Muribaculaceae</taxon>
        <taxon>Duncaniella</taxon>
    </lineage>
</organism>
<dbReference type="InterPro" id="IPR023405">
    <property type="entry name" value="Topo_IA_core_domain"/>
</dbReference>
<proteinExistence type="predicted"/>
<reference evidence="2" key="1">
    <citation type="submission" date="2019-02" db="EMBL/GenBank/DDBJ databases">
        <title>Isolation and identification of novel species under the genus Muribaculum.</title>
        <authorList>
            <person name="Miyake S."/>
            <person name="Ding Y."/>
            <person name="Low A."/>
            <person name="Soh M."/>
            <person name="Seedorf H."/>
        </authorList>
    </citation>
    <scope>NUCLEOTIDE SEQUENCE [LARGE SCALE GENOMIC DNA]</scope>
    <source>
        <strain evidence="2">H5</strain>
    </source>
</reference>
<gene>
    <name evidence="1" type="ORF">E7747_03065</name>
</gene>
<dbReference type="SUPFAM" id="SSF56712">
    <property type="entry name" value="Prokaryotic type I DNA topoisomerase"/>
    <property type="match status" value="1"/>
</dbReference>
<dbReference type="Gene3D" id="3.40.50.140">
    <property type="match status" value="1"/>
</dbReference>